<dbReference type="Proteomes" id="UP000245626">
    <property type="component" value="Unassembled WGS sequence"/>
</dbReference>
<reference evidence="1 2" key="1">
    <citation type="journal article" date="2018" name="Mol. Biol. Evol.">
        <title>Broad Genomic Sampling Reveals a Smut Pathogenic Ancestry of the Fungal Clade Ustilaginomycotina.</title>
        <authorList>
            <person name="Kijpornyongpan T."/>
            <person name="Mondo S.J."/>
            <person name="Barry K."/>
            <person name="Sandor L."/>
            <person name="Lee J."/>
            <person name="Lipzen A."/>
            <person name="Pangilinan J."/>
            <person name="LaButti K."/>
            <person name="Hainaut M."/>
            <person name="Henrissat B."/>
            <person name="Grigoriev I.V."/>
            <person name="Spatafora J.W."/>
            <person name="Aime M.C."/>
        </authorList>
    </citation>
    <scope>NUCLEOTIDE SEQUENCE [LARGE SCALE GENOMIC DNA]</scope>
    <source>
        <strain evidence="1 2">SA 807</strain>
    </source>
</reference>
<proteinExistence type="predicted"/>
<organism evidence="1 2">
    <name type="scientific">Violaceomyces palustris</name>
    <dbReference type="NCBI Taxonomy" id="1673888"/>
    <lineage>
        <taxon>Eukaryota</taxon>
        <taxon>Fungi</taxon>
        <taxon>Dikarya</taxon>
        <taxon>Basidiomycota</taxon>
        <taxon>Ustilaginomycotina</taxon>
        <taxon>Ustilaginomycetes</taxon>
        <taxon>Violaceomycetales</taxon>
        <taxon>Violaceomycetaceae</taxon>
        <taxon>Violaceomyces</taxon>
    </lineage>
</organism>
<accession>A0ACD0NUS2</accession>
<protein>
    <submittedName>
        <fullName evidence="1">Uncharacterized protein</fullName>
    </submittedName>
</protein>
<dbReference type="EMBL" id="KZ820031">
    <property type="protein sequence ID" value="PWN49574.1"/>
    <property type="molecule type" value="Genomic_DNA"/>
</dbReference>
<name>A0ACD0NUS2_9BASI</name>
<sequence length="279" mass="30293">MSQSPYPETNQNPWSESGSKSSSPNQPLLGQSGSDESIQGASQSPEGLGEGQVFEQRHWTMTEVVKDGNLSSRAWGVQALSLLFMALTWSLILSKFPLSNLPLFGYHPLMQSLALVLLVQSILVLQPTSTPSAKKSALNVHQILNLGLSLPIFTAGATIMWYLHDQPGTKHFISWHGTVGTVVVVWSWFQVLVGAASVWFDGKLLGGGAKAKAVWKWHRLSGYVLLPLFFLTAILGITETIWAKGNSSLLLRGAVAASLVGALVLLLLRVRTSKLPKLR</sequence>
<keyword evidence="2" id="KW-1185">Reference proteome</keyword>
<gene>
    <name evidence="1" type="ORF">IE53DRAFT_388180</name>
</gene>
<evidence type="ECO:0000313" key="2">
    <source>
        <dbReference type="Proteomes" id="UP000245626"/>
    </source>
</evidence>
<evidence type="ECO:0000313" key="1">
    <source>
        <dbReference type="EMBL" id="PWN49574.1"/>
    </source>
</evidence>